<dbReference type="EMBL" id="CP126056">
    <property type="protein sequence ID" value="WHX10063.1"/>
    <property type="molecule type" value="Genomic_DNA"/>
</dbReference>
<dbReference type="Proteomes" id="UP001177934">
    <property type="component" value="Chromosome"/>
</dbReference>
<accession>A0AA95HN61</accession>
<reference evidence="1" key="1">
    <citation type="journal article" date="2023" name="Nat. Commun.">
        <title>Identification of a novel Human Milk Oligosaccharides utilization cluster in the infant gut commensal Bacteroides dorei.</title>
        <authorList>
            <person name="Kijner S."/>
            <person name="Ennis D."/>
            <person name="Shmorak S."/>
            <person name="Florentin A."/>
            <person name="Yassour M."/>
        </authorList>
    </citation>
    <scope>NUCLEOTIDE SEQUENCE</scope>
    <source>
        <strain evidence="1">2</strain>
    </source>
</reference>
<sequence length="69" mass="8111">MHPAYVETDILNITPQFKEFCKSNHIKIMAAIQNASEKEYKKAIEAHPDLVNLDRPELFIKMLRQEIKK</sequence>
<evidence type="ECO:0000313" key="1">
    <source>
        <dbReference type="EMBL" id="WHX10063.1"/>
    </source>
</evidence>
<dbReference type="AlphaFoldDB" id="A0AA95HN61"/>
<organism evidence="1 2">
    <name type="scientific">Phocaeicola dorei</name>
    <dbReference type="NCBI Taxonomy" id="357276"/>
    <lineage>
        <taxon>Bacteria</taxon>
        <taxon>Pseudomonadati</taxon>
        <taxon>Bacteroidota</taxon>
        <taxon>Bacteroidia</taxon>
        <taxon>Bacteroidales</taxon>
        <taxon>Bacteroidaceae</taxon>
        <taxon>Phocaeicola</taxon>
    </lineage>
</organism>
<protein>
    <submittedName>
        <fullName evidence="1">Uncharacterized protein</fullName>
    </submittedName>
</protein>
<name>A0AA95HN61_9BACT</name>
<gene>
    <name evidence="1" type="ORF">QNN11_00175</name>
</gene>
<proteinExistence type="predicted"/>
<evidence type="ECO:0000313" key="2">
    <source>
        <dbReference type="Proteomes" id="UP001177934"/>
    </source>
</evidence>